<evidence type="ECO:0000313" key="2">
    <source>
        <dbReference type="EMBL" id="SOD89766.1"/>
    </source>
</evidence>
<dbReference type="RefSeq" id="WP_097126760.1">
    <property type="nucleotide sequence ID" value="NZ_OCNH01000002.1"/>
</dbReference>
<dbReference type="EMBL" id="OCNH01000002">
    <property type="protein sequence ID" value="SOD89766.1"/>
    <property type="molecule type" value="Genomic_DNA"/>
</dbReference>
<feature type="transmembrane region" description="Helical" evidence="1">
    <location>
        <begin position="198"/>
        <end position="218"/>
    </location>
</feature>
<reference evidence="3" key="1">
    <citation type="submission" date="2017-09" db="EMBL/GenBank/DDBJ databases">
        <authorList>
            <person name="Varghese N."/>
            <person name="Submissions S."/>
        </authorList>
    </citation>
    <scope>NUCLEOTIDE SEQUENCE [LARGE SCALE GENOMIC DNA]</scope>
    <source>
        <strain evidence="3">DSM 29961</strain>
    </source>
</reference>
<gene>
    <name evidence="2" type="ORF">SAMN06269250_3184</name>
</gene>
<accession>A0A286G3G9</accession>
<keyword evidence="1" id="KW-0812">Transmembrane</keyword>
<evidence type="ECO:0000313" key="3">
    <source>
        <dbReference type="Proteomes" id="UP000219452"/>
    </source>
</evidence>
<feature type="transmembrane region" description="Helical" evidence="1">
    <location>
        <begin position="166"/>
        <end position="186"/>
    </location>
</feature>
<organism evidence="2 3">
    <name type="scientific">Spirosoma fluviale</name>
    <dbReference type="NCBI Taxonomy" id="1597977"/>
    <lineage>
        <taxon>Bacteria</taxon>
        <taxon>Pseudomonadati</taxon>
        <taxon>Bacteroidota</taxon>
        <taxon>Cytophagia</taxon>
        <taxon>Cytophagales</taxon>
        <taxon>Cytophagaceae</taxon>
        <taxon>Spirosoma</taxon>
    </lineage>
</organism>
<sequence>MLNSAQLTILRQDLLEDAAISYKEVLDELLDHYASLTERGIDEGYSFEEASRKAWISLGSGQGISHIQERYKKLLLKQMQVQHWAIVRRYFGWPTLVTTLLIGVLTYFIAKAVPPGALPLAFVVLVLVPYLLFIPSELRLFWRERIRKQQTLTSLRREVVYRQARYGNYLYLIVIQLPALAASLFLDGTRWYPNRPYLFEWHAGLSAALAFVAILYTLTYIELYKMQSTQGFANV</sequence>
<dbReference type="Proteomes" id="UP000219452">
    <property type="component" value="Unassembled WGS sequence"/>
</dbReference>
<keyword evidence="3" id="KW-1185">Reference proteome</keyword>
<keyword evidence="1" id="KW-0472">Membrane</keyword>
<keyword evidence="1" id="KW-1133">Transmembrane helix</keyword>
<name>A0A286G3G9_9BACT</name>
<feature type="transmembrane region" description="Helical" evidence="1">
    <location>
        <begin position="116"/>
        <end position="138"/>
    </location>
</feature>
<protein>
    <submittedName>
        <fullName evidence="2">Uncharacterized protein</fullName>
    </submittedName>
</protein>
<dbReference type="OrthoDB" id="949461at2"/>
<evidence type="ECO:0000256" key="1">
    <source>
        <dbReference type="SAM" id="Phobius"/>
    </source>
</evidence>
<feature type="transmembrane region" description="Helical" evidence="1">
    <location>
        <begin position="90"/>
        <end position="110"/>
    </location>
</feature>
<proteinExistence type="predicted"/>
<dbReference type="AlphaFoldDB" id="A0A286G3G9"/>